<evidence type="ECO:0000256" key="2">
    <source>
        <dbReference type="ARBA" id="ARBA00023027"/>
    </source>
</evidence>
<dbReference type="EMBL" id="KN847477">
    <property type="protein sequence ID" value="KIX05809.1"/>
    <property type="molecule type" value="Genomic_DNA"/>
</dbReference>
<dbReference type="HOGENOM" id="CLU_019796_1_0_1"/>
<evidence type="ECO:0000256" key="1">
    <source>
        <dbReference type="ARBA" id="ARBA00023002"/>
    </source>
</evidence>
<organism evidence="4 5">
    <name type="scientific">Rhinocladiella mackenziei CBS 650.93</name>
    <dbReference type="NCBI Taxonomy" id="1442369"/>
    <lineage>
        <taxon>Eukaryota</taxon>
        <taxon>Fungi</taxon>
        <taxon>Dikarya</taxon>
        <taxon>Ascomycota</taxon>
        <taxon>Pezizomycotina</taxon>
        <taxon>Eurotiomycetes</taxon>
        <taxon>Chaetothyriomycetidae</taxon>
        <taxon>Chaetothyriales</taxon>
        <taxon>Herpotrichiellaceae</taxon>
        <taxon>Rhinocladiella</taxon>
    </lineage>
</organism>
<keyword evidence="5" id="KW-1185">Reference proteome</keyword>
<proteinExistence type="predicted"/>
<dbReference type="SUPFAM" id="SSF51735">
    <property type="entry name" value="NAD(P)-binding Rossmann-fold domains"/>
    <property type="match status" value="1"/>
</dbReference>
<keyword evidence="1" id="KW-0560">Oxidoreductase</keyword>
<sequence>MSLSRTGLKNSRFWHLLKQQSVMSGEVLLVLLPWAPPDDYVQNLAQISPGIRVITHKTGVYEKEVPQEISNKTWAMATILLTWRIFPTKEQAPNLRYVQLISAGCNQVFGLPIFEETDIPFCTANGVHPPQFTEWIFATFLGFQHHLLEHYENQKLGKWVDPVSDEGVEDVVGLRIGVLGYGCIGRQVARVGKALGMDIHAFTLRERQTAESRKDDSFTEPNLGDPEGHFPSKWYHGPEQLNDFLASDLDLLVITLPLTPLTRGMISSRQFEILGRKKTFVSNVGRGPTIDTDSLIKALEEGKIRGAALDVTDPEPLPQDHALWKAPNVIITPHCSGNSNHYNERVLKILAYNLRRLAEGKPVVNMVDKSLGY</sequence>
<gene>
    <name evidence="4" type="ORF">Z518_03781</name>
</gene>
<dbReference type="Proteomes" id="UP000053617">
    <property type="component" value="Unassembled WGS sequence"/>
</dbReference>
<feature type="domain" description="D-isomer specific 2-hydroxyacid dehydrogenase NAD-binding" evidence="3">
    <location>
        <begin position="245"/>
        <end position="336"/>
    </location>
</feature>
<dbReference type="PROSITE" id="PS00065">
    <property type="entry name" value="D_2_HYDROXYACID_DH_1"/>
    <property type="match status" value="1"/>
</dbReference>
<dbReference type="RefSeq" id="XP_013272945.1">
    <property type="nucleotide sequence ID" value="XM_013417491.1"/>
</dbReference>
<dbReference type="GeneID" id="25291852"/>
<dbReference type="VEuPathDB" id="FungiDB:Z518_03781"/>
<dbReference type="CDD" id="cd12163">
    <property type="entry name" value="2-Hacid_dh_5"/>
    <property type="match status" value="1"/>
</dbReference>
<dbReference type="GO" id="GO:0051287">
    <property type="term" value="F:NAD binding"/>
    <property type="evidence" value="ECO:0007669"/>
    <property type="project" value="InterPro"/>
</dbReference>
<protein>
    <submittedName>
        <fullName evidence="4">Rhinocladiella mackenziei CBS 650.93 unplaced genomic scaffold supercont1.3, whole genome shotgun sequence</fullName>
    </submittedName>
</protein>
<accession>A0A0D2IJA1</accession>
<dbReference type="GO" id="GO:0016491">
    <property type="term" value="F:oxidoreductase activity"/>
    <property type="evidence" value="ECO:0007669"/>
    <property type="project" value="UniProtKB-KW"/>
</dbReference>
<dbReference type="InterPro" id="IPR036291">
    <property type="entry name" value="NAD(P)-bd_dom_sf"/>
</dbReference>
<dbReference type="AlphaFoldDB" id="A0A0D2IJA1"/>
<feature type="domain" description="D-isomer specific 2-hydroxyacid dehydrogenase NAD-binding" evidence="3">
    <location>
        <begin position="138"/>
        <end position="212"/>
    </location>
</feature>
<evidence type="ECO:0000259" key="3">
    <source>
        <dbReference type="Pfam" id="PF02826"/>
    </source>
</evidence>
<reference evidence="4 5" key="1">
    <citation type="submission" date="2015-01" db="EMBL/GenBank/DDBJ databases">
        <title>The Genome Sequence of Rhinocladiella mackenzie CBS 650.93.</title>
        <authorList>
            <consortium name="The Broad Institute Genomics Platform"/>
            <person name="Cuomo C."/>
            <person name="de Hoog S."/>
            <person name="Gorbushina A."/>
            <person name="Stielow B."/>
            <person name="Teixiera M."/>
            <person name="Abouelleil A."/>
            <person name="Chapman S.B."/>
            <person name="Priest M."/>
            <person name="Young S.K."/>
            <person name="Wortman J."/>
            <person name="Nusbaum C."/>
            <person name="Birren B."/>
        </authorList>
    </citation>
    <scope>NUCLEOTIDE SEQUENCE [LARGE SCALE GENOMIC DNA]</scope>
    <source>
        <strain evidence="4 5">CBS 650.93</strain>
    </source>
</reference>
<name>A0A0D2IJA1_9EURO</name>
<evidence type="ECO:0000313" key="5">
    <source>
        <dbReference type="Proteomes" id="UP000053617"/>
    </source>
</evidence>
<dbReference type="Pfam" id="PF02826">
    <property type="entry name" value="2-Hacid_dh_C"/>
    <property type="match status" value="2"/>
</dbReference>
<dbReference type="OrthoDB" id="298012at2759"/>
<dbReference type="PANTHER" id="PTHR43333:SF1">
    <property type="entry name" value="D-ISOMER SPECIFIC 2-HYDROXYACID DEHYDROGENASE NAD-BINDING DOMAIN-CONTAINING PROTEIN"/>
    <property type="match status" value="1"/>
</dbReference>
<keyword evidence="2" id="KW-0520">NAD</keyword>
<evidence type="ECO:0000313" key="4">
    <source>
        <dbReference type="EMBL" id="KIX05809.1"/>
    </source>
</evidence>
<dbReference type="PANTHER" id="PTHR43333">
    <property type="entry name" value="2-HACID_DH_C DOMAIN-CONTAINING PROTEIN"/>
    <property type="match status" value="1"/>
</dbReference>
<dbReference type="InterPro" id="IPR029752">
    <property type="entry name" value="D-isomer_DH_CS1"/>
</dbReference>
<dbReference type="Gene3D" id="3.40.50.720">
    <property type="entry name" value="NAD(P)-binding Rossmann-like Domain"/>
    <property type="match status" value="2"/>
</dbReference>
<dbReference type="InterPro" id="IPR006140">
    <property type="entry name" value="D-isomer_DH_NAD-bd"/>
</dbReference>
<dbReference type="STRING" id="1442369.A0A0D2IJA1"/>